<feature type="signal peptide" evidence="1">
    <location>
        <begin position="1"/>
        <end position="20"/>
    </location>
</feature>
<protein>
    <recommendedName>
        <fullName evidence="4">Outer membrane protein beta-barrel domain-containing protein</fullName>
    </recommendedName>
</protein>
<keyword evidence="3" id="KW-1185">Reference proteome</keyword>
<organism evidence="2 3">
    <name type="scientific">Campylobacter canadensis</name>
    <dbReference type="NCBI Taxonomy" id="449520"/>
    <lineage>
        <taxon>Bacteria</taxon>
        <taxon>Pseudomonadati</taxon>
        <taxon>Campylobacterota</taxon>
        <taxon>Epsilonproteobacteria</taxon>
        <taxon>Campylobacterales</taxon>
        <taxon>Campylobacteraceae</taxon>
        <taxon>Campylobacter</taxon>
    </lineage>
</organism>
<keyword evidence="1" id="KW-0732">Signal</keyword>
<dbReference type="Proteomes" id="UP000786183">
    <property type="component" value="Unassembled WGS sequence"/>
</dbReference>
<gene>
    <name evidence="2" type="ORF">AVCANL283_02350</name>
</gene>
<proteinExistence type="predicted"/>
<evidence type="ECO:0000256" key="1">
    <source>
        <dbReference type="SAM" id="SignalP"/>
    </source>
</evidence>
<dbReference type="RefSeq" id="WP_224325188.1">
    <property type="nucleotide sequence ID" value="NZ_JACGBB010000003.1"/>
</dbReference>
<name>A0ABS7WSK4_9BACT</name>
<reference evidence="2 3" key="1">
    <citation type="submission" date="2020-07" db="EMBL/GenBank/DDBJ databases">
        <title>Transfer of Campylobacter canadensis to the novel genus Avispirillum gen. nov., that also includes two novel species recovered from migratory waterfowl: Avispirillum anseris sp. nov. and Avispirillum brantae sp. nov.</title>
        <authorList>
            <person name="Miller W.G."/>
            <person name="Chapman M.H."/>
            <person name="Yee E."/>
            <person name="Inglis G.D."/>
        </authorList>
    </citation>
    <scope>NUCLEOTIDE SEQUENCE [LARGE SCALE GENOMIC DNA]</scope>
    <source>
        <strain evidence="2 3">L283</strain>
    </source>
</reference>
<sequence>MKKNLLSVLSLCAISTSVFAFNYADTSIYVGSNSAFEFNINMQNYQENNADFVYGANLYYKKEDISTNINAKLLGARVLAGYGLVTNELFNTKIHINALAGLGLANYKISIFNFSNSKSLLNLYLGANALAFYNQFNYGLSLAYNFYTSSINSYNADGIELKLHTGYEFANNISANAYLAYDNCLNSSVKFGLGLAYKF</sequence>
<evidence type="ECO:0000313" key="2">
    <source>
        <dbReference type="EMBL" id="MBZ7986960.1"/>
    </source>
</evidence>
<accession>A0ABS7WSK4</accession>
<comment type="caution">
    <text evidence="2">The sequence shown here is derived from an EMBL/GenBank/DDBJ whole genome shotgun (WGS) entry which is preliminary data.</text>
</comment>
<dbReference type="EMBL" id="JACGBB010000003">
    <property type="protein sequence ID" value="MBZ7986960.1"/>
    <property type="molecule type" value="Genomic_DNA"/>
</dbReference>
<feature type="chain" id="PRO_5045954821" description="Outer membrane protein beta-barrel domain-containing protein" evidence="1">
    <location>
        <begin position="21"/>
        <end position="199"/>
    </location>
</feature>
<evidence type="ECO:0008006" key="4">
    <source>
        <dbReference type="Google" id="ProtNLM"/>
    </source>
</evidence>
<evidence type="ECO:0000313" key="3">
    <source>
        <dbReference type="Proteomes" id="UP000786183"/>
    </source>
</evidence>